<comment type="caution">
    <text evidence="1">The sequence shown here is derived from an EMBL/GenBank/DDBJ whole genome shotgun (WGS) entry which is preliminary data.</text>
</comment>
<dbReference type="Proteomes" id="UP001239111">
    <property type="component" value="Chromosome 4"/>
</dbReference>
<protein>
    <submittedName>
        <fullName evidence="1">Uncharacterized protein</fullName>
    </submittedName>
</protein>
<evidence type="ECO:0000313" key="2">
    <source>
        <dbReference type="Proteomes" id="UP001239111"/>
    </source>
</evidence>
<sequence length="696" mass="79699">MLDDNELFLQLCQKRGILADTEIAEAIKMSCSTGELRLSHSSIIASLCEIIAQVLASSSTIKVVDFGDCMLLPKGLTSILKALCEGSSVISLCLRGNNISGKLVEVLGEVLEVNSTLKILSVEWNNLGSQVDSFSKFCHGLAKSSQLEELDLRYNQISTVCADSLSDALKNNKSLKKLDLAWNSLGLSGGQKILSGVKFNRVLTVMNLKGNCVPNDIHSSIMDQIKRNQKRHSLCQSHTLKANLRSVLETNERSDFLLGSGIHRRNYGSMNRKQGKMKMKSSVREMRGSPLGDSGNEHNDLATIDRREASPSHVEIHCENENIDESLNEKIETLKRVLQERATTLQSLESSLEVKNAELALIKTENEDLKEEIENLKKINQTTLEDKRKEVEVLEKVKAQVERDWKESYKELEEENQNILRQKQEFEGKYRANEKEMRKGALEIQALKEKLLSVSRQYEDTISEYRIEVHGAKRELQEKDNRHKIEVSALKRTLKETTEALEECQDHLLKLRNELKESQENQAKLKIKVGESEMVTSKMVKISEALEKCKLEKEKLERELQESKKTVYKLQEDLIEPQKRFKTLKLELQIEREKNLRLKQEVQDERARVKEQNEQMQKMVSQINGLYTQMNEIQSNHAEILKTKDNEIEKLKRLCAEKTLELDEFRSDQIQRAHQFQAAISRYLGSYETKGCPVNK</sequence>
<gene>
    <name evidence="1" type="ORF">QAD02_006683</name>
</gene>
<evidence type="ECO:0000313" key="1">
    <source>
        <dbReference type="EMBL" id="KAJ8665021.1"/>
    </source>
</evidence>
<proteinExistence type="predicted"/>
<dbReference type="EMBL" id="CM056744">
    <property type="protein sequence ID" value="KAJ8665021.1"/>
    <property type="molecule type" value="Genomic_DNA"/>
</dbReference>
<keyword evidence="2" id="KW-1185">Reference proteome</keyword>
<name>A0ACC2N2Q9_9HYME</name>
<reference evidence="1" key="1">
    <citation type="submission" date="2023-04" db="EMBL/GenBank/DDBJ databases">
        <title>A chromosome-level genome assembly of the parasitoid wasp Eretmocerus hayati.</title>
        <authorList>
            <person name="Zhong Y."/>
            <person name="Liu S."/>
            <person name="Liu Y."/>
        </authorList>
    </citation>
    <scope>NUCLEOTIDE SEQUENCE</scope>
    <source>
        <strain evidence="1">ZJU_SS_LIU_2023</strain>
    </source>
</reference>
<accession>A0ACC2N2Q9</accession>
<organism evidence="1 2">
    <name type="scientific">Eretmocerus hayati</name>
    <dbReference type="NCBI Taxonomy" id="131215"/>
    <lineage>
        <taxon>Eukaryota</taxon>
        <taxon>Metazoa</taxon>
        <taxon>Ecdysozoa</taxon>
        <taxon>Arthropoda</taxon>
        <taxon>Hexapoda</taxon>
        <taxon>Insecta</taxon>
        <taxon>Pterygota</taxon>
        <taxon>Neoptera</taxon>
        <taxon>Endopterygota</taxon>
        <taxon>Hymenoptera</taxon>
        <taxon>Apocrita</taxon>
        <taxon>Proctotrupomorpha</taxon>
        <taxon>Chalcidoidea</taxon>
        <taxon>Aphelinidae</taxon>
        <taxon>Aphelininae</taxon>
        <taxon>Eretmocerus</taxon>
    </lineage>
</organism>